<organism evidence="2 3">
    <name type="scientific">Vreelandella nigrificans</name>
    <dbReference type="NCBI Taxonomy" id="2042704"/>
    <lineage>
        <taxon>Bacteria</taxon>
        <taxon>Pseudomonadati</taxon>
        <taxon>Pseudomonadota</taxon>
        <taxon>Gammaproteobacteria</taxon>
        <taxon>Oceanospirillales</taxon>
        <taxon>Halomonadaceae</taxon>
        <taxon>Vreelandella</taxon>
    </lineage>
</organism>
<accession>A0A2A4HFM6</accession>
<evidence type="ECO:0000259" key="1">
    <source>
        <dbReference type="Pfam" id="PF13503"/>
    </source>
</evidence>
<protein>
    <recommendedName>
        <fullName evidence="1">DUF4123 domain-containing protein</fullName>
    </recommendedName>
</protein>
<keyword evidence="3" id="KW-1185">Reference proteome</keyword>
<dbReference type="EMBL" id="NWUX01000049">
    <property type="protein sequence ID" value="PCF93442.1"/>
    <property type="molecule type" value="Genomic_DNA"/>
</dbReference>
<evidence type="ECO:0000313" key="3">
    <source>
        <dbReference type="Proteomes" id="UP000218677"/>
    </source>
</evidence>
<dbReference type="InterPro" id="IPR025391">
    <property type="entry name" value="DUF4123"/>
</dbReference>
<reference evidence="3" key="1">
    <citation type="submission" date="2017-09" db="EMBL/GenBank/DDBJ databases">
        <authorList>
            <person name="Cho G.-S."/>
            <person name="Oguntoyinbo F.A."/>
            <person name="Cnockaert M."/>
            <person name="Kabisch J."/>
            <person name="Neve H."/>
            <person name="Bockelmann W."/>
            <person name="Wenning M."/>
            <person name="Franz C.M."/>
            <person name="Vandamme P."/>
        </authorList>
    </citation>
    <scope>NUCLEOTIDE SEQUENCE [LARGE SCALE GENOMIC DNA]</scope>
    <source>
        <strain evidence="3">MBT G8648</strain>
    </source>
</reference>
<sequence>MHPRGLPMPGWLSNISERSRQVECLEGHFKHGQTAYVLLDQRHAVEQCRSLLSLTGKRDFVVLFAGTPLSPLLEASPWLLDLEVGSEAWRYAQTLCQQRLGWVCQGRADQTLLSIANHLGALFVLDDPHGGKSLINLQQPAVYTALLASASNSIYPHWLSPLAQVATPTPQGQWLMWQVKEPTSTTPERCQLTTEMEEALKESQQAWWLSSTTTMPMAELPDSWLIRLGMLIEAGITRTEHFKRLLPLIQRSEALPGRMQAILAMDTPARKKTQELESLI</sequence>
<gene>
    <name evidence="2" type="ORF">CPA45_22355</name>
</gene>
<dbReference type="Pfam" id="PF13503">
    <property type="entry name" value="DUF4123"/>
    <property type="match status" value="1"/>
</dbReference>
<dbReference type="AlphaFoldDB" id="A0A2A4HFM6"/>
<name>A0A2A4HFM6_9GAMM</name>
<evidence type="ECO:0000313" key="2">
    <source>
        <dbReference type="EMBL" id="PCF93442.1"/>
    </source>
</evidence>
<comment type="caution">
    <text evidence="2">The sequence shown here is derived from an EMBL/GenBank/DDBJ whole genome shotgun (WGS) entry which is preliminary data.</text>
</comment>
<feature type="domain" description="DUF4123" evidence="1">
    <location>
        <begin position="36"/>
        <end position="151"/>
    </location>
</feature>
<proteinExistence type="predicted"/>
<dbReference type="OrthoDB" id="6150026at2"/>
<dbReference type="Proteomes" id="UP000218677">
    <property type="component" value="Unassembled WGS sequence"/>
</dbReference>